<proteinExistence type="predicted"/>
<sequence>MGDLTLGWAGAVVAALLVGIRVPGTLRSPGPADTRLSGSRS</sequence>
<gene>
    <name evidence="1" type="ORF">NOCA1190116</name>
</gene>
<accession>A0A2P2CCZ5</accession>
<evidence type="ECO:0000313" key="1">
    <source>
        <dbReference type="EMBL" id="CUR59829.1"/>
    </source>
</evidence>
<name>A0A2P2CCZ5_9ZZZZ</name>
<organism evidence="1">
    <name type="scientific">metagenome</name>
    <dbReference type="NCBI Taxonomy" id="256318"/>
    <lineage>
        <taxon>unclassified sequences</taxon>
        <taxon>metagenomes</taxon>
    </lineage>
</organism>
<reference evidence="1" key="1">
    <citation type="submission" date="2015-08" db="EMBL/GenBank/DDBJ databases">
        <authorList>
            <person name="Babu N.S."/>
            <person name="Beckwith C.J."/>
            <person name="Beseler K.G."/>
            <person name="Brison A."/>
            <person name="Carone J.V."/>
            <person name="Caskin T.P."/>
            <person name="Diamond M."/>
            <person name="Durham M.E."/>
            <person name="Foxe J.M."/>
            <person name="Go M."/>
            <person name="Henderson B.A."/>
            <person name="Jones I.B."/>
            <person name="McGettigan J.A."/>
            <person name="Micheletti S.J."/>
            <person name="Nasrallah M.E."/>
            <person name="Ortiz D."/>
            <person name="Piller C.R."/>
            <person name="Privatt S.R."/>
            <person name="Schneider S.L."/>
            <person name="Sharp S."/>
            <person name="Smith T.C."/>
            <person name="Stanton J.D."/>
            <person name="Ullery H.E."/>
            <person name="Wilson R.J."/>
            <person name="Serrano M.G."/>
            <person name="Buck G."/>
            <person name="Lee V."/>
            <person name="Wang Y."/>
            <person name="Carvalho R."/>
            <person name="Voegtly L."/>
            <person name="Shi R."/>
            <person name="Duckworth R."/>
            <person name="Johnson A."/>
            <person name="Loviza R."/>
            <person name="Walstead R."/>
            <person name="Shah Z."/>
            <person name="Kiflezghi M."/>
            <person name="Wade K."/>
            <person name="Ball S.L."/>
            <person name="Bradley K.W."/>
            <person name="Asai D.J."/>
            <person name="Bowman C.A."/>
            <person name="Russell D.A."/>
            <person name="Pope W.H."/>
            <person name="Jacobs-Sera D."/>
            <person name="Hendrix R.W."/>
            <person name="Hatfull G.F."/>
        </authorList>
    </citation>
    <scope>NUCLEOTIDE SEQUENCE</scope>
</reference>
<protein>
    <submittedName>
        <fullName evidence="1">Uncharacterized protein</fullName>
    </submittedName>
</protein>
<dbReference type="AlphaFoldDB" id="A0A2P2CCZ5"/>
<dbReference type="EMBL" id="CZKB01000011">
    <property type="protein sequence ID" value="CUR59829.1"/>
    <property type="molecule type" value="Genomic_DNA"/>
</dbReference>